<dbReference type="InterPro" id="IPR052056">
    <property type="entry name" value="Mono-ARTD/PARP"/>
</dbReference>
<gene>
    <name evidence="8" type="ORF">MAR_015716</name>
</gene>
<protein>
    <recommendedName>
        <fullName evidence="6">Poly [ADP-ribose] polymerase</fullName>
        <shortName evidence="6">PARP</shortName>
        <ecNumber evidence="6">2.4.2.-</ecNumber>
    </recommendedName>
</protein>
<accession>A0ABY7FHY3</accession>
<organism evidence="8 9">
    <name type="scientific">Mya arenaria</name>
    <name type="common">Soft-shell clam</name>
    <dbReference type="NCBI Taxonomy" id="6604"/>
    <lineage>
        <taxon>Eukaryota</taxon>
        <taxon>Metazoa</taxon>
        <taxon>Spiralia</taxon>
        <taxon>Lophotrochozoa</taxon>
        <taxon>Mollusca</taxon>
        <taxon>Bivalvia</taxon>
        <taxon>Autobranchia</taxon>
        <taxon>Heteroconchia</taxon>
        <taxon>Euheterodonta</taxon>
        <taxon>Imparidentia</taxon>
        <taxon>Neoheterodontei</taxon>
        <taxon>Myida</taxon>
        <taxon>Myoidea</taxon>
        <taxon>Myidae</taxon>
        <taxon>Mya</taxon>
    </lineage>
</organism>
<keyword evidence="4 6" id="KW-0520">NAD</keyword>
<keyword evidence="2 6" id="KW-0328">Glycosyltransferase</keyword>
<keyword evidence="9" id="KW-1185">Reference proteome</keyword>
<evidence type="ECO:0000256" key="2">
    <source>
        <dbReference type="ARBA" id="ARBA00022676"/>
    </source>
</evidence>
<dbReference type="PROSITE" id="PS51059">
    <property type="entry name" value="PARP_CATALYTIC"/>
    <property type="match status" value="1"/>
</dbReference>
<dbReference type="Proteomes" id="UP001164746">
    <property type="component" value="Chromosome 12"/>
</dbReference>
<keyword evidence="3 6" id="KW-0808">Transferase</keyword>
<evidence type="ECO:0000256" key="5">
    <source>
        <dbReference type="ARBA" id="ARBA00023242"/>
    </source>
</evidence>
<dbReference type="CDD" id="cd01439">
    <property type="entry name" value="TCCD_inducible_PARP_like"/>
    <property type="match status" value="1"/>
</dbReference>
<dbReference type="EMBL" id="CP111023">
    <property type="protein sequence ID" value="WAR21742.1"/>
    <property type="molecule type" value="Genomic_DNA"/>
</dbReference>
<dbReference type="SUPFAM" id="SSF56399">
    <property type="entry name" value="ADP-ribosylation"/>
    <property type="match status" value="1"/>
</dbReference>
<dbReference type="PANTHER" id="PTHR14453:SF67">
    <property type="entry name" value="POLY [ADP-RIBOSE] POLYMERASE"/>
    <property type="match status" value="1"/>
</dbReference>
<evidence type="ECO:0000313" key="8">
    <source>
        <dbReference type="EMBL" id="WAR21742.1"/>
    </source>
</evidence>
<sequence length="156" mass="17464">IEKVQNKSLWLQYEAKKKQLEGQNPAGTKNEQFLWHGTSEDTVDSVNAHGFNMSYCGKNATAFGNGVYFFVNANYSCQDTYSRPGTQGLKKMYYCAVLTGEFILGKSGMRVQPPKPNAGKNALYDSVVNNVAGPAMYIIFNDTQTYPLYIITFKKQ</sequence>
<dbReference type="PANTHER" id="PTHR14453">
    <property type="entry name" value="PARP/ZINC FINGER CCCH TYPE DOMAIN CONTAINING PROTEIN"/>
    <property type="match status" value="1"/>
</dbReference>
<evidence type="ECO:0000256" key="4">
    <source>
        <dbReference type="ARBA" id="ARBA00023027"/>
    </source>
</evidence>
<evidence type="ECO:0000256" key="6">
    <source>
        <dbReference type="RuleBase" id="RU362114"/>
    </source>
</evidence>
<feature type="non-terminal residue" evidence="8">
    <location>
        <position position="1"/>
    </location>
</feature>
<evidence type="ECO:0000313" key="9">
    <source>
        <dbReference type="Proteomes" id="UP001164746"/>
    </source>
</evidence>
<dbReference type="EC" id="2.4.2.-" evidence="6"/>
<comment type="subcellular location">
    <subcellularLocation>
        <location evidence="1">Nucleus</location>
    </subcellularLocation>
</comment>
<evidence type="ECO:0000256" key="3">
    <source>
        <dbReference type="ARBA" id="ARBA00022679"/>
    </source>
</evidence>
<evidence type="ECO:0000259" key="7">
    <source>
        <dbReference type="PROSITE" id="PS51059"/>
    </source>
</evidence>
<dbReference type="Gene3D" id="3.90.228.10">
    <property type="match status" value="1"/>
</dbReference>
<dbReference type="InterPro" id="IPR012317">
    <property type="entry name" value="Poly(ADP-ribose)pol_cat_dom"/>
</dbReference>
<dbReference type="Pfam" id="PF00644">
    <property type="entry name" value="PARP"/>
    <property type="match status" value="1"/>
</dbReference>
<name>A0ABY7FHY3_MYAAR</name>
<keyword evidence="5" id="KW-0539">Nucleus</keyword>
<proteinExistence type="predicted"/>
<feature type="domain" description="PARP catalytic" evidence="7">
    <location>
        <begin position="1"/>
        <end position="156"/>
    </location>
</feature>
<evidence type="ECO:0000256" key="1">
    <source>
        <dbReference type="ARBA" id="ARBA00004123"/>
    </source>
</evidence>
<reference evidence="8" key="1">
    <citation type="submission" date="2022-11" db="EMBL/GenBank/DDBJ databases">
        <title>Centuries of genome instability and evolution in soft-shell clam transmissible cancer (bioRxiv).</title>
        <authorList>
            <person name="Hart S.F.M."/>
            <person name="Yonemitsu M.A."/>
            <person name="Giersch R.M."/>
            <person name="Beal B.F."/>
            <person name="Arriagada G."/>
            <person name="Davis B.W."/>
            <person name="Ostrander E.A."/>
            <person name="Goff S.P."/>
            <person name="Metzger M.J."/>
        </authorList>
    </citation>
    <scope>NUCLEOTIDE SEQUENCE</scope>
    <source>
        <strain evidence="8">MELC-2E11</strain>
        <tissue evidence="8">Siphon/mantle</tissue>
    </source>
</reference>